<keyword evidence="7" id="KW-1185">Reference proteome</keyword>
<dbReference type="InterPro" id="IPR036388">
    <property type="entry name" value="WH-like_DNA-bd_sf"/>
</dbReference>
<dbReference type="PROSITE" id="PS50931">
    <property type="entry name" value="HTH_LYSR"/>
    <property type="match status" value="1"/>
</dbReference>
<dbReference type="FunFam" id="3.40.190.290:FF:000001">
    <property type="entry name" value="Transcriptional regulator, LysR family"/>
    <property type="match status" value="1"/>
</dbReference>
<gene>
    <name evidence="6" type="ORF">B0F88_101248</name>
</gene>
<dbReference type="Gene3D" id="1.10.10.10">
    <property type="entry name" value="Winged helix-like DNA-binding domain superfamily/Winged helix DNA-binding domain"/>
    <property type="match status" value="1"/>
</dbReference>
<evidence type="ECO:0000313" key="6">
    <source>
        <dbReference type="EMBL" id="PPK73718.1"/>
    </source>
</evidence>
<dbReference type="FunFam" id="1.10.10.10:FF:000001">
    <property type="entry name" value="LysR family transcriptional regulator"/>
    <property type="match status" value="1"/>
</dbReference>
<dbReference type="EMBL" id="PTIY01000001">
    <property type="protein sequence ID" value="PPK73718.1"/>
    <property type="molecule type" value="Genomic_DNA"/>
</dbReference>
<comment type="caution">
    <text evidence="6">The sequence shown here is derived from an EMBL/GenBank/DDBJ whole genome shotgun (WGS) entry which is preliminary data.</text>
</comment>
<keyword evidence="4" id="KW-0804">Transcription</keyword>
<reference evidence="6 7" key="1">
    <citation type="submission" date="2018-02" db="EMBL/GenBank/DDBJ databases">
        <title>Subsurface microbial communities from deep shales in Ohio and West Virginia, USA.</title>
        <authorList>
            <person name="Wrighton K."/>
        </authorList>
    </citation>
    <scope>NUCLEOTIDE SEQUENCE [LARGE SCALE GENOMIC DNA]</scope>
    <source>
        <strain evidence="6 7">OWC-G53F</strain>
    </source>
</reference>
<dbReference type="PANTHER" id="PTHR30537">
    <property type="entry name" value="HTH-TYPE TRANSCRIPTIONAL REGULATOR"/>
    <property type="match status" value="1"/>
</dbReference>
<dbReference type="InterPro" id="IPR058163">
    <property type="entry name" value="LysR-type_TF_proteobact-type"/>
</dbReference>
<evidence type="ECO:0000256" key="2">
    <source>
        <dbReference type="ARBA" id="ARBA00023015"/>
    </source>
</evidence>
<organism evidence="6 7">
    <name type="scientific">Methylobacter tundripaludum</name>
    <dbReference type="NCBI Taxonomy" id="173365"/>
    <lineage>
        <taxon>Bacteria</taxon>
        <taxon>Pseudomonadati</taxon>
        <taxon>Pseudomonadota</taxon>
        <taxon>Gammaproteobacteria</taxon>
        <taxon>Methylococcales</taxon>
        <taxon>Methylococcaceae</taxon>
        <taxon>Methylobacter</taxon>
    </lineage>
</organism>
<proteinExistence type="inferred from homology"/>
<protein>
    <submittedName>
        <fullName evidence="6">DNA-binding transcriptional LysR family regulator</fullName>
    </submittedName>
</protein>
<dbReference type="SUPFAM" id="SSF46785">
    <property type="entry name" value="Winged helix' DNA-binding domain"/>
    <property type="match status" value="1"/>
</dbReference>
<accession>A0A2S6H8B7</accession>
<keyword evidence="3 6" id="KW-0238">DNA-binding</keyword>
<evidence type="ECO:0000256" key="3">
    <source>
        <dbReference type="ARBA" id="ARBA00023125"/>
    </source>
</evidence>
<dbReference type="CDD" id="cd08422">
    <property type="entry name" value="PBP2_CrgA_like"/>
    <property type="match status" value="1"/>
</dbReference>
<feature type="domain" description="HTH lysR-type" evidence="5">
    <location>
        <begin position="1"/>
        <end position="59"/>
    </location>
</feature>
<dbReference type="Pfam" id="PF03466">
    <property type="entry name" value="LysR_substrate"/>
    <property type="match status" value="1"/>
</dbReference>
<dbReference type="OrthoDB" id="9110639at2"/>
<evidence type="ECO:0000313" key="7">
    <source>
        <dbReference type="Proteomes" id="UP000238071"/>
    </source>
</evidence>
<dbReference type="InterPro" id="IPR005119">
    <property type="entry name" value="LysR_subst-bd"/>
</dbReference>
<dbReference type="PANTHER" id="PTHR30537:SF5">
    <property type="entry name" value="HTH-TYPE TRANSCRIPTIONAL ACTIVATOR TTDR-RELATED"/>
    <property type="match status" value="1"/>
</dbReference>
<keyword evidence="2" id="KW-0805">Transcription regulation</keyword>
<dbReference type="GO" id="GO:0003700">
    <property type="term" value="F:DNA-binding transcription factor activity"/>
    <property type="evidence" value="ECO:0007669"/>
    <property type="project" value="InterPro"/>
</dbReference>
<comment type="similarity">
    <text evidence="1">Belongs to the LysR transcriptional regulatory family.</text>
</comment>
<sequence>MDKLTSMNVFVRVAKAGSFAGGARDLDISRAMATKHIMHLEGVLGTRLFNRTTRSLSLTDVGASYLERCQQVLLEVEEMEAAVTHLQTEPRGILRVSAPPVIGATHIAWAVAEFLKIHPDLTVEMILQSSPGDLIDEGIDVAISLGALDDTSMFARKLASSSLVVCGSPEYFEKYGVPQTPEDLEDHSCLVNWAIAPRNKWLFKGEAGYTGITVSGRMQANVADPIRIAAINGLGLVMLPTYIVGRDIEKGKLKAVLENYTSPPLDVHAIYPHRKYLSAKVRGFMDFLQEFLEYRVSRGERNQSVD</sequence>
<evidence type="ECO:0000259" key="5">
    <source>
        <dbReference type="PROSITE" id="PS50931"/>
    </source>
</evidence>
<dbReference type="Proteomes" id="UP000238071">
    <property type="component" value="Unassembled WGS sequence"/>
</dbReference>
<dbReference type="SUPFAM" id="SSF53850">
    <property type="entry name" value="Periplasmic binding protein-like II"/>
    <property type="match status" value="1"/>
</dbReference>
<dbReference type="GO" id="GO:0006351">
    <property type="term" value="P:DNA-templated transcription"/>
    <property type="evidence" value="ECO:0007669"/>
    <property type="project" value="TreeGrafter"/>
</dbReference>
<dbReference type="InterPro" id="IPR036390">
    <property type="entry name" value="WH_DNA-bd_sf"/>
</dbReference>
<dbReference type="AlphaFoldDB" id="A0A2S6H8B7"/>
<dbReference type="InterPro" id="IPR000847">
    <property type="entry name" value="LysR_HTH_N"/>
</dbReference>
<dbReference type="RefSeq" id="WP_104422111.1">
    <property type="nucleotide sequence ID" value="NZ_PTIY01000001.1"/>
</dbReference>
<dbReference type="Gene3D" id="3.40.190.290">
    <property type="match status" value="1"/>
</dbReference>
<evidence type="ECO:0000256" key="4">
    <source>
        <dbReference type="ARBA" id="ARBA00023163"/>
    </source>
</evidence>
<dbReference type="Pfam" id="PF00126">
    <property type="entry name" value="HTH_1"/>
    <property type="match status" value="1"/>
</dbReference>
<name>A0A2S6H8B7_9GAMM</name>
<evidence type="ECO:0000256" key="1">
    <source>
        <dbReference type="ARBA" id="ARBA00009437"/>
    </source>
</evidence>
<dbReference type="GO" id="GO:0043565">
    <property type="term" value="F:sequence-specific DNA binding"/>
    <property type="evidence" value="ECO:0007669"/>
    <property type="project" value="TreeGrafter"/>
</dbReference>